<dbReference type="GO" id="GO:0005634">
    <property type="term" value="C:nucleus"/>
    <property type="evidence" value="ECO:0007669"/>
    <property type="project" value="UniProtKB-SubCell"/>
</dbReference>
<dbReference type="PANTHER" id="PTHR23235">
    <property type="entry name" value="KRUEPPEL-LIKE TRANSCRIPTION FACTOR"/>
    <property type="match status" value="1"/>
</dbReference>
<feature type="region of interest" description="Disordered" evidence="15">
    <location>
        <begin position="97"/>
        <end position="141"/>
    </location>
</feature>
<gene>
    <name evidence="17" type="ORF">DPMN_150360</name>
</gene>
<comment type="similarity">
    <text evidence="3">Belongs to the krueppel C2H2-type zinc-finger protein family.</text>
</comment>
<dbReference type="Gene3D" id="3.30.160.60">
    <property type="entry name" value="Classic Zinc Finger"/>
    <property type="match status" value="2"/>
</dbReference>
<keyword evidence="8" id="KW-0862">Zinc</keyword>
<keyword evidence="10" id="KW-0805">Transcription regulation</keyword>
<name>A0A9D4J5K6_DREPO</name>
<reference evidence="17" key="2">
    <citation type="submission" date="2020-11" db="EMBL/GenBank/DDBJ databases">
        <authorList>
            <person name="McCartney M.A."/>
            <person name="Auch B."/>
            <person name="Kono T."/>
            <person name="Mallez S."/>
            <person name="Becker A."/>
            <person name="Gohl D.M."/>
            <person name="Silverstein K.A.T."/>
            <person name="Koren S."/>
            <person name="Bechman K.B."/>
            <person name="Herman A."/>
            <person name="Abrahante J.E."/>
            <person name="Garbe J."/>
        </authorList>
    </citation>
    <scope>NUCLEOTIDE SEQUENCE</scope>
    <source>
        <strain evidence="17">Duluth1</strain>
        <tissue evidence="17">Whole animal</tissue>
    </source>
</reference>
<evidence type="ECO:0000313" key="17">
    <source>
        <dbReference type="EMBL" id="KAH3796789.1"/>
    </source>
</evidence>
<dbReference type="AlphaFoldDB" id="A0A9D4J5K6"/>
<dbReference type="SUPFAM" id="SSF57667">
    <property type="entry name" value="beta-beta-alpha zinc fingers"/>
    <property type="match status" value="1"/>
</dbReference>
<dbReference type="SMART" id="SM00355">
    <property type="entry name" value="ZnF_C2H2"/>
    <property type="match status" value="3"/>
</dbReference>
<keyword evidence="9" id="KW-0832">Ubl conjugation</keyword>
<evidence type="ECO:0000256" key="5">
    <source>
        <dbReference type="ARBA" id="ARBA00022723"/>
    </source>
</evidence>
<feature type="domain" description="C2H2-type" evidence="16">
    <location>
        <begin position="381"/>
        <end position="408"/>
    </location>
</feature>
<feature type="domain" description="C2H2-type" evidence="16">
    <location>
        <begin position="409"/>
        <end position="436"/>
    </location>
</feature>
<dbReference type="FunFam" id="3.30.160.60:FF:000446">
    <property type="entry name" value="Zinc finger protein"/>
    <property type="match status" value="1"/>
</dbReference>
<evidence type="ECO:0000256" key="7">
    <source>
        <dbReference type="ARBA" id="ARBA00022771"/>
    </source>
</evidence>
<evidence type="ECO:0000256" key="13">
    <source>
        <dbReference type="ARBA" id="ARBA00023242"/>
    </source>
</evidence>
<evidence type="ECO:0000259" key="16">
    <source>
        <dbReference type="PROSITE" id="PS50157"/>
    </source>
</evidence>
<evidence type="ECO:0000256" key="12">
    <source>
        <dbReference type="ARBA" id="ARBA00023163"/>
    </source>
</evidence>
<feature type="compositionally biased region" description="Basic residues" evidence="15">
    <location>
        <begin position="98"/>
        <end position="107"/>
    </location>
</feature>
<keyword evidence="11" id="KW-0238">DNA-binding</keyword>
<evidence type="ECO:0000256" key="11">
    <source>
        <dbReference type="ARBA" id="ARBA00023125"/>
    </source>
</evidence>
<keyword evidence="6" id="KW-0677">Repeat</keyword>
<comment type="caution">
    <text evidence="17">The sequence shown here is derived from an EMBL/GenBank/DDBJ whole genome shotgun (WGS) entry which is preliminary data.</text>
</comment>
<dbReference type="GO" id="GO:0000978">
    <property type="term" value="F:RNA polymerase II cis-regulatory region sequence-specific DNA binding"/>
    <property type="evidence" value="ECO:0007669"/>
    <property type="project" value="TreeGrafter"/>
</dbReference>
<dbReference type="OrthoDB" id="6120337at2759"/>
<dbReference type="GO" id="GO:0000981">
    <property type="term" value="F:DNA-binding transcription factor activity, RNA polymerase II-specific"/>
    <property type="evidence" value="ECO:0007669"/>
    <property type="project" value="TreeGrafter"/>
</dbReference>
<evidence type="ECO:0000256" key="2">
    <source>
        <dbReference type="ARBA" id="ARBA00004123"/>
    </source>
</evidence>
<proteinExistence type="inferred from homology"/>
<evidence type="ECO:0000256" key="1">
    <source>
        <dbReference type="ARBA" id="ARBA00003767"/>
    </source>
</evidence>
<evidence type="ECO:0000256" key="9">
    <source>
        <dbReference type="ARBA" id="ARBA00022843"/>
    </source>
</evidence>
<dbReference type="Pfam" id="PF00096">
    <property type="entry name" value="zf-C2H2"/>
    <property type="match status" value="2"/>
</dbReference>
<evidence type="ECO:0000256" key="8">
    <source>
        <dbReference type="ARBA" id="ARBA00022833"/>
    </source>
</evidence>
<dbReference type="PANTHER" id="PTHR23235:SF120">
    <property type="entry name" value="KRUPPEL-LIKE FACTOR 15"/>
    <property type="match status" value="1"/>
</dbReference>
<dbReference type="GO" id="GO:0008270">
    <property type="term" value="F:zinc ion binding"/>
    <property type="evidence" value="ECO:0007669"/>
    <property type="project" value="UniProtKB-KW"/>
</dbReference>
<comment type="function">
    <text evidence="1">May be involved in transcriptional regulation.</text>
</comment>
<evidence type="ECO:0000256" key="15">
    <source>
        <dbReference type="SAM" id="MobiDB-lite"/>
    </source>
</evidence>
<keyword evidence="4" id="KW-1017">Isopeptide bond</keyword>
<dbReference type="InterPro" id="IPR013087">
    <property type="entry name" value="Znf_C2H2_type"/>
</dbReference>
<dbReference type="PROSITE" id="PS00028">
    <property type="entry name" value="ZINC_FINGER_C2H2_1"/>
    <property type="match status" value="2"/>
</dbReference>
<dbReference type="PROSITE" id="PS50157">
    <property type="entry name" value="ZINC_FINGER_C2H2_2"/>
    <property type="match status" value="3"/>
</dbReference>
<evidence type="ECO:0000256" key="10">
    <source>
        <dbReference type="ARBA" id="ARBA00023015"/>
    </source>
</evidence>
<reference evidence="17" key="1">
    <citation type="journal article" date="2019" name="bioRxiv">
        <title>The Genome of the Zebra Mussel, Dreissena polymorpha: A Resource for Invasive Species Research.</title>
        <authorList>
            <person name="McCartney M.A."/>
            <person name="Auch B."/>
            <person name="Kono T."/>
            <person name="Mallez S."/>
            <person name="Zhang Y."/>
            <person name="Obille A."/>
            <person name="Becker A."/>
            <person name="Abrahante J.E."/>
            <person name="Garbe J."/>
            <person name="Badalamenti J.P."/>
            <person name="Herman A."/>
            <person name="Mangelson H."/>
            <person name="Liachko I."/>
            <person name="Sullivan S."/>
            <person name="Sone E.D."/>
            <person name="Koren S."/>
            <person name="Silverstein K.A.T."/>
            <person name="Beckman K.B."/>
            <person name="Gohl D.M."/>
        </authorList>
    </citation>
    <scope>NUCLEOTIDE SEQUENCE</scope>
    <source>
        <strain evidence="17">Duluth1</strain>
        <tissue evidence="17">Whole animal</tissue>
    </source>
</reference>
<dbReference type="Proteomes" id="UP000828390">
    <property type="component" value="Unassembled WGS sequence"/>
</dbReference>
<evidence type="ECO:0000313" key="18">
    <source>
        <dbReference type="Proteomes" id="UP000828390"/>
    </source>
</evidence>
<organism evidence="17 18">
    <name type="scientific">Dreissena polymorpha</name>
    <name type="common">Zebra mussel</name>
    <name type="synonym">Mytilus polymorpha</name>
    <dbReference type="NCBI Taxonomy" id="45954"/>
    <lineage>
        <taxon>Eukaryota</taxon>
        <taxon>Metazoa</taxon>
        <taxon>Spiralia</taxon>
        <taxon>Lophotrochozoa</taxon>
        <taxon>Mollusca</taxon>
        <taxon>Bivalvia</taxon>
        <taxon>Autobranchia</taxon>
        <taxon>Heteroconchia</taxon>
        <taxon>Euheterodonta</taxon>
        <taxon>Imparidentia</taxon>
        <taxon>Neoheterodontei</taxon>
        <taxon>Myida</taxon>
        <taxon>Dreissenoidea</taxon>
        <taxon>Dreissenidae</taxon>
        <taxon>Dreissena</taxon>
    </lineage>
</organism>
<evidence type="ECO:0000256" key="6">
    <source>
        <dbReference type="ARBA" id="ARBA00022737"/>
    </source>
</evidence>
<keyword evidence="18" id="KW-1185">Reference proteome</keyword>
<dbReference type="FunFam" id="3.30.160.60:FF:001792">
    <property type="entry name" value="Zinc finger and BTB domain-containing 40"/>
    <property type="match status" value="1"/>
</dbReference>
<keyword evidence="12" id="KW-0804">Transcription</keyword>
<dbReference type="EMBL" id="JAIWYP010000007">
    <property type="protein sequence ID" value="KAH3796789.1"/>
    <property type="molecule type" value="Genomic_DNA"/>
</dbReference>
<evidence type="ECO:0000256" key="4">
    <source>
        <dbReference type="ARBA" id="ARBA00022499"/>
    </source>
</evidence>
<dbReference type="InterPro" id="IPR036236">
    <property type="entry name" value="Znf_C2H2_sf"/>
</dbReference>
<evidence type="ECO:0000256" key="14">
    <source>
        <dbReference type="PROSITE-ProRule" id="PRU00042"/>
    </source>
</evidence>
<accession>A0A9D4J5K6</accession>
<keyword evidence="7 14" id="KW-0863">Zinc-finger</keyword>
<comment type="subcellular location">
    <subcellularLocation>
        <location evidence="2">Nucleus</location>
    </subcellularLocation>
</comment>
<protein>
    <recommendedName>
        <fullName evidence="16">C2H2-type domain-containing protein</fullName>
    </recommendedName>
</protein>
<keyword evidence="13" id="KW-0539">Nucleus</keyword>
<feature type="domain" description="C2H2-type" evidence="16">
    <location>
        <begin position="437"/>
        <end position="465"/>
    </location>
</feature>
<evidence type="ECO:0000256" key="3">
    <source>
        <dbReference type="ARBA" id="ARBA00006991"/>
    </source>
</evidence>
<keyword evidence="5" id="KW-0479">Metal-binding</keyword>
<sequence length="483" mass="53584">MEGTKEPELTQAVRIVLKYEIQSLLSRLSDTGEEYIVLTASTDNLTCGHIGSQKGEGFIQTSGLQSVKREFLDFCAGHKAETKPTAKPRPVQVPIHQIKSHRRKSTPRCRIQNPQSSEPPRCLEPNLSRPLPSPLPKESHMANESGFLSQAGDEESPCALDLSDKGSHFAYTFDGTPGAPVHNHTNGLVGGTMSGFVYEQSNLKQESSEGNLFVPDWNKMKHDGVAGQGNDADVKAEFPLSAADEEVKKEEPIDEDAALSTEQIAEQMAAATALVHHGLAFQRSPLKPKSTNRRKPRKAPIKISRIFHEAPDSFLGMTEESIAESGLGLVPELINQGLLTTDKKPGNTLVSLTNGLNERGKSTRPGLLDMKSAFEEIGNMAKCLICNKILANKNNRTFHWRSHVGDKRYTCDICNKAFTHPSNMRSHRKIHTDEKPFPCDLCDRRFRRRDYLVQHLERFHYNPKQELSMENPISAGGSESNSN</sequence>